<accession>A0A143DFS0</accession>
<dbReference type="Pfam" id="PF03717">
    <property type="entry name" value="PBP_dimer"/>
    <property type="match status" value="1"/>
</dbReference>
<keyword evidence="3" id="KW-1003">Cell membrane</keyword>
<keyword evidence="6" id="KW-0645">Protease</keyword>
<protein>
    <submittedName>
        <fullName evidence="17">Penicillin-binding protein 2</fullName>
    </submittedName>
</protein>
<dbReference type="GO" id="GO:0009002">
    <property type="term" value="F:serine-type D-Ala-D-Ala carboxypeptidase activity"/>
    <property type="evidence" value="ECO:0007669"/>
    <property type="project" value="InterPro"/>
</dbReference>
<dbReference type="InterPro" id="IPR005311">
    <property type="entry name" value="PBP_dimer"/>
</dbReference>
<dbReference type="PANTHER" id="PTHR30627">
    <property type="entry name" value="PEPTIDOGLYCAN D,D-TRANSPEPTIDASE"/>
    <property type="match status" value="1"/>
</dbReference>
<gene>
    <name evidence="17" type="ORF">AY555_05960</name>
</gene>
<keyword evidence="12" id="KW-0472">Membrane</keyword>
<dbReference type="GO" id="GO:0009252">
    <property type="term" value="P:peptidoglycan biosynthetic process"/>
    <property type="evidence" value="ECO:0007669"/>
    <property type="project" value="UniProtKB-KW"/>
</dbReference>
<dbReference type="GO" id="GO:0008360">
    <property type="term" value="P:regulation of cell shape"/>
    <property type="evidence" value="ECO:0007669"/>
    <property type="project" value="UniProtKB-KW"/>
</dbReference>
<dbReference type="GO" id="GO:0071555">
    <property type="term" value="P:cell wall organization"/>
    <property type="evidence" value="ECO:0007669"/>
    <property type="project" value="UniProtKB-KW"/>
</dbReference>
<keyword evidence="7" id="KW-0812">Transmembrane</keyword>
<dbReference type="GO" id="GO:0008658">
    <property type="term" value="F:penicillin binding"/>
    <property type="evidence" value="ECO:0007669"/>
    <property type="project" value="InterPro"/>
</dbReference>
<dbReference type="InterPro" id="IPR017790">
    <property type="entry name" value="Penicillin-binding_protein_2"/>
</dbReference>
<dbReference type="Pfam" id="PF00905">
    <property type="entry name" value="Transpeptidase"/>
    <property type="match status" value="1"/>
</dbReference>
<evidence type="ECO:0000256" key="14">
    <source>
        <dbReference type="SAM" id="MobiDB-lite"/>
    </source>
</evidence>
<keyword evidence="11" id="KW-1133">Transmembrane helix</keyword>
<dbReference type="Gene3D" id="3.30.1390.30">
    <property type="entry name" value="Penicillin-binding protein 2a, domain 3"/>
    <property type="match status" value="1"/>
</dbReference>
<evidence type="ECO:0000256" key="1">
    <source>
        <dbReference type="ARBA" id="ARBA00004167"/>
    </source>
</evidence>
<dbReference type="NCBIfam" id="TIGR03423">
    <property type="entry name" value="pbp2_mrdA"/>
    <property type="match status" value="1"/>
</dbReference>
<keyword evidence="10" id="KW-0573">Peptidoglycan synthesis</keyword>
<keyword evidence="5" id="KW-0121">Carboxypeptidase</keyword>
<evidence type="ECO:0000256" key="9">
    <source>
        <dbReference type="ARBA" id="ARBA00022960"/>
    </source>
</evidence>
<keyword evidence="13" id="KW-0961">Cell wall biogenesis/degradation</keyword>
<evidence type="ECO:0000259" key="15">
    <source>
        <dbReference type="Pfam" id="PF00905"/>
    </source>
</evidence>
<dbReference type="InterPro" id="IPR001460">
    <property type="entry name" value="PCN-bd_Tpept"/>
</dbReference>
<dbReference type="SUPFAM" id="SSF56519">
    <property type="entry name" value="Penicillin binding protein dimerisation domain"/>
    <property type="match status" value="1"/>
</dbReference>
<dbReference type="STRING" id="1549855.AY555_05960"/>
<dbReference type="Proteomes" id="UP000076066">
    <property type="component" value="Chromosome"/>
</dbReference>
<evidence type="ECO:0000256" key="2">
    <source>
        <dbReference type="ARBA" id="ARBA00004236"/>
    </source>
</evidence>
<dbReference type="GO" id="GO:0005886">
    <property type="term" value="C:plasma membrane"/>
    <property type="evidence" value="ECO:0007669"/>
    <property type="project" value="UniProtKB-SubCell"/>
</dbReference>
<evidence type="ECO:0000256" key="4">
    <source>
        <dbReference type="ARBA" id="ARBA00022519"/>
    </source>
</evidence>
<dbReference type="AlphaFoldDB" id="A0A143DFS0"/>
<proteinExistence type="predicted"/>
<dbReference type="GO" id="GO:0006508">
    <property type="term" value="P:proteolysis"/>
    <property type="evidence" value="ECO:0007669"/>
    <property type="project" value="UniProtKB-KW"/>
</dbReference>
<evidence type="ECO:0000256" key="11">
    <source>
        <dbReference type="ARBA" id="ARBA00022989"/>
    </source>
</evidence>
<feature type="domain" description="Penicillin-binding protein transpeptidase" evidence="15">
    <location>
        <begin position="265"/>
        <end position="606"/>
    </location>
</feature>
<dbReference type="KEGG" id="hjo:AY555_05960"/>
<evidence type="ECO:0000256" key="6">
    <source>
        <dbReference type="ARBA" id="ARBA00022670"/>
    </source>
</evidence>
<comment type="subcellular location">
    <subcellularLocation>
        <location evidence="2">Cell membrane</location>
    </subcellularLocation>
    <subcellularLocation>
        <location evidence="1">Membrane</location>
        <topology evidence="1">Single-pass membrane protein</topology>
    </subcellularLocation>
</comment>
<feature type="domain" description="Penicillin-binding protein dimerisation" evidence="16">
    <location>
        <begin position="62"/>
        <end position="233"/>
    </location>
</feature>
<dbReference type="Gene3D" id="3.40.710.10">
    <property type="entry name" value="DD-peptidase/beta-lactamase superfamily"/>
    <property type="match status" value="1"/>
</dbReference>
<evidence type="ECO:0000313" key="18">
    <source>
        <dbReference type="Proteomes" id="UP000076066"/>
    </source>
</evidence>
<dbReference type="PANTHER" id="PTHR30627:SF2">
    <property type="entry name" value="PEPTIDOGLYCAN D,D-TRANSPEPTIDASE MRDA"/>
    <property type="match status" value="1"/>
</dbReference>
<keyword evidence="4" id="KW-0997">Cell inner membrane</keyword>
<reference evidence="17 18" key="1">
    <citation type="submission" date="2016-02" db="EMBL/GenBank/DDBJ databases">
        <title>Complete Genome of H5569, the type strain of the newly described species Haematospirillium jordaniae.</title>
        <authorList>
            <person name="Nicholson A.C."/>
            <person name="Humrighouse B.W."/>
            <person name="Loparov V."/>
            <person name="McQuiston J.R."/>
        </authorList>
    </citation>
    <scope>NUCLEOTIDE SEQUENCE [LARGE SCALE GENOMIC DNA]</scope>
    <source>
        <strain evidence="17 18">H5569</strain>
    </source>
</reference>
<feature type="region of interest" description="Disordered" evidence="14">
    <location>
        <begin position="616"/>
        <end position="653"/>
    </location>
</feature>
<dbReference type="InterPro" id="IPR012338">
    <property type="entry name" value="Beta-lactam/transpept-like"/>
</dbReference>
<evidence type="ECO:0000256" key="12">
    <source>
        <dbReference type="ARBA" id="ARBA00023136"/>
    </source>
</evidence>
<dbReference type="Gene3D" id="3.90.1310.10">
    <property type="entry name" value="Penicillin-binding protein 2a (Domain 2)"/>
    <property type="match status" value="1"/>
</dbReference>
<organism evidence="17 18">
    <name type="scientific">Haematospirillum jordaniae</name>
    <dbReference type="NCBI Taxonomy" id="1549855"/>
    <lineage>
        <taxon>Bacteria</taxon>
        <taxon>Pseudomonadati</taxon>
        <taxon>Pseudomonadota</taxon>
        <taxon>Alphaproteobacteria</taxon>
        <taxon>Rhodospirillales</taxon>
        <taxon>Novispirillaceae</taxon>
        <taxon>Haematospirillum</taxon>
    </lineage>
</organism>
<dbReference type="InterPro" id="IPR036138">
    <property type="entry name" value="PBP_dimer_sf"/>
</dbReference>
<keyword evidence="9" id="KW-0133">Cell shape</keyword>
<dbReference type="EMBL" id="CP014525">
    <property type="protein sequence ID" value="AMW35585.1"/>
    <property type="molecule type" value="Genomic_DNA"/>
</dbReference>
<evidence type="ECO:0000256" key="5">
    <source>
        <dbReference type="ARBA" id="ARBA00022645"/>
    </source>
</evidence>
<evidence type="ECO:0000256" key="13">
    <source>
        <dbReference type="ARBA" id="ARBA00023316"/>
    </source>
</evidence>
<dbReference type="InterPro" id="IPR050515">
    <property type="entry name" value="Beta-lactam/transpept"/>
</dbReference>
<dbReference type="SUPFAM" id="SSF56601">
    <property type="entry name" value="beta-lactamase/transpeptidase-like"/>
    <property type="match status" value="1"/>
</dbReference>
<keyword evidence="8" id="KW-0378">Hydrolase</keyword>
<evidence type="ECO:0000256" key="10">
    <source>
        <dbReference type="ARBA" id="ARBA00022984"/>
    </source>
</evidence>
<dbReference type="FunFam" id="3.40.710.10:FF:000024">
    <property type="entry name" value="Penicillin-binding protein 2"/>
    <property type="match status" value="1"/>
</dbReference>
<evidence type="ECO:0000256" key="7">
    <source>
        <dbReference type="ARBA" id="ARBA00022692"/>
    </source>
</evidence>
<name>A0A143DFS0_9PROT</name>
<evidence type="ECO:0000256" key="8">
    <source>
        <dbReference type="ARBA" id="ARBA00022801"/>
    </source>
</evidence>
<evidence type="ECO:0000313" key="17">
    <source>
        <dbReference type="EMBL" id="AMW35585.1"/>
    </source>
</evidence>
<feature type="compositionally biased region" description="Polar residues" evidence="14">
    <location>
        <begin position="619"/>
        <end position="630"/>
    </location>
</feature>
<dbReference type="GO" id="GO:0071972">
    <property type="term" value="F:peptidoglycan L,D-transpeptidase activity"/>
    <property type="evidence" value="ECO:0007669"/>
    <property type="project" value="TreeGrafter"/>
</dbReference>
<keyword evidence="18" id="KW-1185">Reference proteome</keyword>
<evidence type="ECO:0000259" key="16">
    <source>
        <dbReference type="Pfam" id="PF03717"/>
    </source>
</evidence>
<sequence length="653" mass="70531">MGGARREQDLTRLFTRRIAVLGAGKAALLATLVGRMYFLQVVEAEKYATLAEENRINLRLLPPPRGQIVDRFGVPMAVNQQNFRALIISEQTPDLAGTLDRFGRIVPLGEGDKTRVLREVRRKRRFVPVPVRENLTWEEMARIQVNAPDLPGVFIDEGLARYYPFGAEASHVLGYVAAVSEEDLVGSEDPLLDLPGFRIGKAGLERQFDRALRGTGGTLQVEVNAVGRVIRELARVDGQTGSELALSIDSRIQDFACKAIGDESGTVVVMDVMTGELLALASQPGYDPNAFSRGLTAEEWKALTGNPKGPLANKPIAGQYAPGSVFKMIVLLAALEAGVIRPEQTVYCPGSFTLGTAKFHCWRKQGHGHVDMVGSVRHSCDVYFYEVGRRLGIDRIADMARRFGLGTLTGIDLPGEKPGLIPDRGWKQAVMGDVWHPGESVVAAIGQGYITATPLQLAMMTARIANGGLAVHPTLSRVTVNSQGSLVPRVPTPGPDMGIPAAHMQLVQRAMWEAVNADGGTARRARLPSDLGEMAGKTGTAQVRRISRAERETGVIKNEHLPWERRDHALFVCYAPVSTPRYAVAVVIEHGGGGAAMAAPIARSVMAETLRLDPARSAQPVTAQATSVSEESFPVEPDEMPSLDVETQNGRGG</sequence>
<evidence type="ECO:0000256" key="3">
    <source>
        <dbReference type="ARBA" id="ARBA00022475"/>
    </source>
</evidence>
<dbReference type="OrthoDB" id="9766847at2"/>